<feature type="region of interest" description="FAD-dependent cmnm(5)s(2)U34 oxidoreductase" evidence="10">
    <location>
        <begin position="252"/>
        <end position="642"/>
    </location>
</feature>
<keyword evidence="3 10" id="KW-0285">Flavoprotein</keyword>
<dbReference type="GO" id="GO:0005737">
    <property type="term" value="C:cytoplasm"/>
    <property type="evidence" value="ECO:0007669"/>
    <property type="project" value="UniProtKB-SubCell"/>
</dbReference>
<dbReference type="EMBL" id="QYUO01000001">
    <property type="protein sequence ID" value="RJF97410.1"/>
    <property type="molecule type" value="Genomic_DNA"/>
</dbReference>
<dbReference type="NCBIfam" id="NF033855">
    <property type="entry name" value="tRNA_MNMC2"/>
    <property type="match status" value="1"/>
</dbReference>
<dbReference type="AlphaFoldDB" id="A0A3A3FPM0"/>
<gene>
    <name evidence="10 13" type="primary">mnmC</name>
    <name evidence="13" type="ORF">D3871_01835</name>
</gene>
<comment type="catalytic activity">
    <reaction evidence="10">
        <text>5-aminomethyl-2-thiouridine(34) in tRNA + S-adenosyl-L-methionine = 5-methylaminomethyl-2-thiouridine(34) in tRNA + S-adenosyl-L-homocysteine + H(+)</text>
        <dbReference type="Rhea" id="RHEA:19569"/>
        <dbReference type="Rhea" id="RHEA-COMP:10195"/>
        <dbReference type="Rhea" id="RHEA-COMP:10197"/>
        <dbReference type="ChEBI" id="CHEBI:15378"/>
        <dbReference type="ChEBI" id="CHEBI:57856"/>
        <dbReference type="ChEBI" id="CHEBI:59789"/>
        <dbReference type="ChEBI" id="CHEBI:74454"/>
        <dbReference type="ChEBI" id="CHEBI:74455"/>
        <dbReference type="EC" id="2.1.1.61"/>
    </reaction>
</comment>
<proteinExistence type="inferred from homology"/>
<organism evidence="13 14">
    <name type="scientific">Noviherbaspirillum saxi</name>
    <dbReference type="NCBI Taxonomy" id="2320863"/>
    <lineage>
        <taxon>Bacteria</taxon>
        <taxon>Pseudomonadati</taxon>
        <taxon>Pseudomonadota</taxon>
        <taxon>Betaproteobacteria</taxon>
        <taxon>Burkholderiales</taxon>
        <taxon>Oxalobacteraceae</taxon>
        <taxon>Noviherbaspirillum</taxon>
    </lineage>
</organism>
<dbReference type="Proteomes" id="UP000265955">
    <property type="component" value="Unassembled WGS sequence"/>
</dbReference>
<keyword evidence="9 10" id="KW-0511">Multifunctional enzyme</keyword>
<evidence type="ECO:0000313" key="13">
    <source>
        <dbReference type="EMBL" id="RJF97410.1"/>
    </source>
</evidence>
<comment type="subcellular location">
    <subcellularLocation>
        <location evidence="10">Cytoplasm</location>
    </subcellularLocation>
</comment>
<keyword evidence="7 10" id="KW-0274">FAD</keyword>
<dbReference type="InterPro" id="IPR029063">
    <property type="entry name" value="SAM-dependent_MTases_sf"/>
</dbReference>
<evidence type="ECO:0000256" key="2">
    <source>
        <dbReference type="ARBA" id="ARBA00022603"/>
    </source>
</evidence>
<evidence type="ECO:0000259" key="11">
    <source>
        <dbReference type="Pfam" id="PF01266"/>
    </source>
</evidence>
<dbReference type="InterPro" id="IPR023032">
    <property type="entry name" value="tRNA_MAMT_biosynth_bifunc_MnmC"/>
</dbReference>
<comment type="cofactor">
    <cofactor evidence="10">
        <name>FAD</name>
        <dbReference type="ChEBI" id="CHEBI:57692"/>
    </cofactor>
</comment>
<sequence length="642" mass="68632">MPGRRLVPATLSFADGIPYSESFGDVYHSADGGLAQARHVYIGGNRLPQRWAHRPRFVILETGFGLGLNFLATWHAWRADPSRPEQLHYIAIEKHPFSAADLHTIHGLWPELAEVAHALRACWPPLVPGFHRLLLDEGRVVLTLVFGDIADCLPEIHAAADAFYLDGFAPSKNPDMWAPAILTRLNRLAAPDATLATYSIASAVRAALTQAGFVCERVPGFGRKPEMLAARFAPRWPQPARAEPVSRRALVIGAGIAGSAACERLAARGWQVTLIERHAAPAQEASGNLAGIVMPLLSRDDNLASRLARAAYLFTLHLWGRLGGAGRAFDGAACGVLQLAADARQALLQQATLADSGFPEDYARWADPSWVAGHTGNVASHGGWFFPHGGWVTPASLCDALLAACDTRLNTRFGQTVTSLQRIGYDWVACNESGAAIAQAPVVVIASGAGASLLPQTQALPLQAIRGQVTHLPPATMTAPSIVICGEGYVTPVVQGICPVGASYDFDVDKSLRASSHAENLQRLTQLLPQAHIPDEHAVQAAGRVGFRSVAPDRLPLIGALPDPSAAIAGTRLRDVPRLPGLYGLLGYASRGLIWAPFAAELLVASLEGEPLPIEQSLLDAVDPARFALKAYRRDSKELNTD</sequence>
<dbReference type="Pfam" id="PF01266">
    <property type="entry name" value="DAO"/>
    <property type="match status" value="1"/>
</dbReference>
<dbReference type="NCBIfam" id="NF002481">
    <property type="entry name" value="PRK01747.1-2"/>
    <property type="match status" value="1"/>
</dbReference>
<dbReference type="InterPro" id="IPR008471">
    <property type="entry name" value="MnmC-like_methylTransf"/>
</dbReference>
<keyword evidence="8 10" id="KW-0560">Oxidoreductase</keyword>
<protein>
    <recommendedName>
        <fullName evidence="10">tRNA 5-methylaminomethyl-2-thiouridine biosynthesis bifunctional protein MnmC</fullName>
        <shortName evidence="10">tRNA mnm(5)s(2)U biosynthesis bifunctional protein</shortName>
    </recommendedName>
    <domain>
        <recommendedName>
            <fullName evidence="10">tRNA (mnm(5)s(2)U34)-methyltransferase</fullName>
            <ecNumber evidence="10">2.1.1.61</ecNumber>
        </recommendedName>
    </domain>
    <domain>
        <recommendedName>
            <fullName evidence="10">FAD-dependent cmnm(5)s(2)U34 oxidoreductase</fullName>
            <ecNumber evidence="10">1.5.-.-</ecNumber>
        </recommendedName>
    </domain>
</protein>
<comment type="similarity">
    <text evidence="10">In the C-terminal section; belongs to the DAO family.</text>
</comment>
<evidence type="ECO:0000256" key="7">
    <source>
        <dbReference type="ARBA" id="ARBA00022827"/>
    </source>
</evidence>
<evidence type="ECO:0000259" key="12">
    <source>
        <dbReference type="Pfam" id="PF05430"/>
    </source>
</evidence>
<dbReference type="GO" id="GO:0002098">
    <property type="term" value="P:tRNA wobble uridine modification"/>
    <property type="evidence" value="ECO:0007669"/>
    <property type="project" value="TreeGrafter"/>
</dbReference>
<dbReference type="InterPro" id="IPR036188">
    <property type="entry name" value="FAD/NAD-bd_sf"/>
</dbReference>
<dbReference type="NCBIfam" id="TIGR03197">
    <property type="entry name" value="MnmC_Cterm"/>
    <property type="match status" value="1"/>
</dbReference>
<dbReference type="PANTHER" id="PTHR13847">
    <property type="entry name" value="SARCOSINE DEHYDROGENASE-RELATED"/>
    <property type="match status" value="1"/>
</dbReference>
<dbReference type="Gene3D" id="3.40.50.150">
    <property type="entry name" value="Vaccinia Virus protein VP39"/>
    <property type="match status" value="1"/>
</dbReference>
<dbReference type="EC" id="2.1.1.61" evidence="10"/>
<dbReference type="InterPro" id="IPR017610">
    <property type="entry name" value="tRNA_S-uridine_synth_MnmC_C"/>
</dbReference>
<keyword evidence="6 10" id="KW-0819">tRNA processing</keyword>
<evidence type="ECO:0000313" key="14">
    <source>
        <dbReference type="Proteomes" id="UP000265955"/>
    </source>
</evidence>
<evidence type="ECO:0000256" key="5">
    <source>
        <dbReference type="ARBA" id="ARBA00022691"/>
    </source>
</evidence>
<dbReference type="InterPro" id="IPR006076">
    <property type="entry name" value="FAD-dep_OxRdtase"/>
</dbReference>
<comment type="similarity">
    <text evidence="10">In the N-terminal section; belongs to the methyltransferase superfamily. tRNA (mnm(5)s(2)U34)-methyltransferase family.</text>
</comment>
<dbReference type="InterPro" id="IPR047785">
    <property type="entry name" value="tRNA_MNMC2"/>
</dbReference>
<dbReference type="Gene3D" id="3.50.50.60">
    <property type="entry name" value="FAD/NAD(P)-binding domain"/>
    <property type="match status" value="1"/>
</dbReference>
<reference evidence="14" key="1">
    <citation type="submission" date="2018-09" db="EMBL/GenBank/DDBJ databases">
        <authorList>
            <person name="Zhu H."/>
        </authorList>
    </citation>
    <scope>NUCLEOTIDE SEQUENCE [LARGE SCALE GENOMIC DNA]</scope>
    <source>
        <strain evidence="14">K1R23-30</strain>
    </source>
</reference>
<evidence type="ECO:0000256" key="3">
    <source>
        <dbReference type="ARBA" id="ARBA00022630"/>
    </source>
</evidence>
<evidence type="ECO:0000256" key="9">
    <source>
        <dbReference type="ARBA" id="ARBA00023268"/>
    </source>
</evidence>
<accession>A0A3A3FPM0</accession>
<evidence type="ECO:0000256" key="4">
    <source>
        <dbReference type="ARBA" id="ARBA00022679"/>
    </source>
</evidence>
<dbReference type="GO" id="GO:0050660">
    <property type="term" value="F:flavin adenine dinucleotide binding"/>
    <property type="evidence" value="ECO:0007669"/>
    <property type="project" value="UniProtKB-UniRule"/>
</dbReference>
<dbReference type="Pfam" id="PF05430">
    <property type="entry name" value="Methyltransf_30"/>
    <property type="match status" value="1"/>
</dbReference>
<evidence type="ECO:0000256" key="8">
    <source>
        <dbReference type="ARBA" id="ARBA00023002"/>
    </source>
</evidence>
<comment type="caution">
    <text evidence="13">The sequence shown here is derived from an EMBL/GenBank/DDBJ whole genome shotgun (WGS) entry which is preliminary data.</text>
</comment>
<dbReference type="HAMAP" id="MF_01102">
    <property type="entry name" value="MnmC"/>
    <property type="match status" value="1"/>
</dbReference>
<dbReference type="GO" id="GO:0016645">
    <property type="term" value="F:oxidoreductase activity, acting on the CH-NH group of donors"/>
    <property type="evidence" value="ECO:0007669"/>
    <property type="project" value="InterPro"/>
</dbReference>
<dbReference type="GO" id="GO:0004808">
    <property type="term" value="F:tRNA (5-methylaminomethyl-2-thiouridylate)(34)-methyltransferase activity"/>
    <property type="evidence" value="ECO:0007669"/>
    <property type="project" value="UniProtKB-EC"/>
</dbReference>
<dbReference type="SUPFAM" id="SSF51905">
    <property type="entry name" value="FAD/NAD(P)-binding domain"/>
    <property type="match status" value="1"/>
</dbReference>
<comment type="function">
    <text evidence="10">Catalyzes the last two steps in the biosynthesis of 5-methylaminomethyl-2-thiouridine (mnm(5)s(2)U) at the wobble position (U34) in tRNA. Catalyzes the FAD-dependent demodification of cmnm(5)s(2)U34 to nm(5)s(2)U34, followed by the transfer of a methyl group from S-adenosyl-L-methionine to nm(5)s(2)U34, to form mnm(5)s(2)U34.</text>
</comment>
<dbReference type="NCBIfam" id="NF002483">
    <property type="entry name" value="PRK01747.1-4"/>
    <property type="match status" value="1"/>
</dbReference>
<keyword evidence="1 10" id="KW-0963">Cytoplasm</keyword>
<dbReference type="EC" id="1.5.-.-" evidence="10"/>
<keyword evidence="5 10" id="KW-0949">S-adenosyl-L-methionine</keyword>
<dbReference type="RefSeq" id="WP_119767361.1">
    <property type="nucleotide sequence ID" value="NZ_QYUO01000001.1"/>
</dbReference>
<feature type="region of interest" description="tRNA (mnm(5)s(2)U34)-methyltransferase" evidence="10">
    <location>
        <begin position="1"/>
        <end position="233"/>
    </location>
</feature>
<keyword evidence="4 10" id="KW-0808">Transferase</keyword>
<dbReference type="PANTHER" id="PTHR13847:SF283">
    <property type="entry name" value="TRNA 5-METHYLAMINOMETHYL-2-THIOURIDINE BIOSYNTHESIS BIFUNCTIONAL PROTEIN MNMC"/>
    <property type="match status" value="1"/>
</dbReference>
<feature type="domain" description="MnmC-like methyltransferase" evidence="12">
    <location>
        <begin position="110"/>
        <end position="230"/>
    </location>
</feature>
<evidence type="ECO:0000256" key="10">
    <source>
        <dbReference type="HAMAP-Rule" id="MF_01102"/>
    </source>
</evidence>
<feature type="domain" description="FAD dependent oxidoreductase" evidence="11">
    <location>
        <begin position="249"/>
        <end position="604"/>
    </location>
</feature>
<name>A0A3A3FPM0_9BURK</name>
<dbReference type="GO" id="GO:0032259">
    <property type="term" value="P:methylation"/>
    <property type="evidence" value="ECO:0007669"/>
    <property type="project" value="UniProtKB-KW"/>
</dbReference>
<evidence type="ECO:0000256" key="6">
    <source>
        <dbReference type="ARBA" id="ARBA00022694"/>
    </source>
</evidence>
<dbReference type="Gene3D" id="3.30.9.10">
    <property type="entry name" value="D-Amino Acid Oxidase, subunit A, domain 2"/>
    <property type="match status" value="1"/>
</dbReference>
<keyword evidence="2 10" id="KW-0489">Methyltransferase</keyword>
<dbReference type="OrthoDB" id="9786494at2"/>
<keyword evidence="14" id="KW-1185">Reference proteome</keyword>
<evidence type="ECO:0000256" key="1">
    <source>
        <dbReference type="ARBA" id="ARBA00022490"/>
    </source>
</evidence>